<evidence type="ECO:0000256" key="1">
    <source>
        <dbReference type="SAM" id="Phobius"/>
    </source>
</evidence>
<sequence length="180" mass="19975">MSKEAEKVVQLYAGLFKGTIAISTLVASITFQVIIQQIEKPDVDFSLEHRIDYKDARSFLAIAWTLCISALGIACISYAVLTLNKERVVEMLETQNKDWTYYVYVFAGAIASILCQFLLLSAFLMCSMAVSAYSEKAGWTAAGVIIILMIAAVILWPWQLWKTRDRLKNGATSTTGTSNV</sequence>
<dbReference type="GeneID" id="54589281"/>
<accession>A0A6A6HZM6</accession>
<keyword evidence="3" id="KW-1185">Reference proteome</keyword>
<dbReference type="OrthoDB" id="3599804at2759"/>
<evidence type="ECO:0000313" key="3">
    <source>
        <dbReference type="Proteomes" id="UP000800094"/>
    </source>
</evidence>
<evidence type="ECO:0000313" key="2">
    <source>
        <dbReference type="EMBL" id="KAF2243172.1"/>
    </source>
</evidence>
<keyword evidence="1" id="KW-0812">Transmembrane</keyword>
<proteinExistence type="predicted"/>
<dbReference type="AlphaFoldDB" id="A0A6A6HZM6"/>
<organism evidence="2 3">
    <name type="scientific">Trematosphaeria pertusa</name>
    <dbReference type="NCBI Taxonomy" id="390896"/>
    <lineage>
        <taxon>Eukaryota</taxon>
        <taxon>Fungi</taxon>
        <taxon>Dikarya</taxon>
        <taxon>Ascomycota</taxon>
        <taxon>Pezizomycotina</taxon>
        <taxon>Dothideomycetes</taxon>
        <taxon>Pleosporomycetidae</taxon>
        <taxon>Pleosporales</taxon>
        <taxon>Massarineae</taxon>
        <taxon>Trematosphaeriaceae</taxon>
        <taxon>Trematosphaeria</taxon>
    </lineage>
</organism>
<keyword evidence="1" id="KW-1133">Transmembrane helix</keyword>
<feature type="transmembrane region" description="Helical" evidence="1">
    <location>
        <begin position="137"/>
        <end position="158"/>
    </location>
</feature>
<name>A0A6A6HZM6_9PLEO</name>
<feature type="transmembrane region" description="Helical" evidence="1">
    <location>
        <begin position="59"/>
        <end position="81"/>
    </location>
</feature>
<protein>
    <submittedName>
        <fullName evidence="2">Uncharacterized protein</fullName>
    </submittedName>
</protein>
<dbReference type="RefSeq" id="XP_033678176.1">
    <property type="nucleotide sequence ID" value="XM_033835951.1"/>
</dbReference>
<dbReference type="Proteomes" id="UP000800094">
    <property type="component" value="Unassembled WGS sequence"/>
</dbReference>
<keyword evidence="1" id="KW-0472">Membrane</keyword>
<feature type="transmembrane region" description="Helical" evidence="1">
    <location>
        <begin position="20"/>
        <end position="38"/>
    </location>
</feature>
<reference evidence="2" key="1">
    <citation type="journal article" date="2020" name="Stud. Mycol.">
        <title>101 Dothideomycetes genomes: a test case for predicting lifestyles and emergence of pathogens.</title>
        <authorList>
            <person name="Haridas S."/>
            <person name="Albert R."/>
            <person name="Binder M."/>
            <person name="Bloem J."/>
            <person name="Labutti K."/>
            <person name="Salamov A."/>
            <person name="Andreopoulos B."/>
            <person name="Baker S."/>
            <person name="Barry K."/>
            <person name="Bills G."/>
            <person name="Bluhm B."/>
            <person name="Cannon C."/>
            <person name="Castanera R."/>
            <person name="Culley D."/>
            <person name="Daum C."/>
            <person name="Ezra D."/>
            <person name="Gonzalez J."/>
            <person name="Henrissat B."/>
            <person name="Kuo A."/>
            <person name="Liang C."/>
            <person name="Lipzen A."/>
            <person name="Lutzoni F."/>
            <person name="Magnuson J."/>
            <person name="Mondo S."/>
            <person name="Nolan M."/>
            <person name="Ohm R."/>
            <person name="Pangilinan J."/>
            <person name="Park H.-J."/>
            <person name="Ramirez L."/>
            <person name="Alfaro M."/>
            <person name="Sun H."/>
            <person name="Tritt A."/>
            <person name="Yoshinaga Y."/>
            <person name="Zwiers L.-H."/>
            <person name="Turgeon B."/>
            <person name="Goodwin S."/>
            <person name="Spatafora J."/>
            <person name="Crous P."/>
            <person name="Grigoriev I."/>
        </authorList>
    </citation>
    <scope>NUCLEOTIDE SEQUENCE</scope>
    <source>
        <strain evidence="2">CBS 122368</strain>
    </source>
</reference>
<gene>
    <name evidence="2" type="ORF">BU26DRAFT_609839</name>
</gene>
<dbReference type="EMBL" id="ML987206">
    <property type="protein sequence ID" value="KAF2243172.1"/>
    <property type="molecule type" value="Genomic_DNA"/>
</dbReference>
<feature type="transmembrane region" description="Helical" evidence="1">
    <location>
        <begin position="101"/>
        <end position="125"/>
    </location>
</feature>